<keyword evidence="3" id="KW-1185">Reference proteome</keyword>
<reference evidence="3" key="1">
    <citation type="journal article" date="2013" name="Proc. Natl. Acad. Sci. U.S.A.">
        <title>Improving the coverage of the cyanobacterial phylum using diversity-driven genome sequencing.</title>
        <authorList>
            <person name="Shih P.M."/>
            <person name="Wu D."/>
            <person name="Latifi A."/>
            <person name="Axen S.D."/>
            <person name="Fewer D.P."/>
            <person name="Talla E."/>
            <person name="Calteau A."/>
            <person name="Cai F."/>
            <person name="Tandeau de Marsac N."/>
            <person name="Rippka R."/>
            <person name="Herdman M."/>
            <person name="Sivonen K."/>
            <person name="Coursin T."/>
            <person name="Laurent T."/>
            <person name="Goodwin L."/>
            <person name="Nolan M."/>
            <person name="Davenport K.W."/>
            <person name="Han C.S."/>
            <person name="Rubin E.M."/>
            <person name="Eisen J.A."/>
            <person name="Woyke T."/>
            <person name="Gugger M."/>
            <person name="Kerfeld C.A."/>
        </authorList>
    </citation>
    <scope>NUCLEOTIDE SEQUENCE [LARGE SCALE GENOMIC DNA]</scope>
    <source>
        <strain evidence="3">ATCC 29140 / PCC 7202</strain>
    </source>
</reference>
<dbReference type="KEGG" id="csn:Cyast_1087"/>
<dbReference type="AlphaFoldDB" id="K9YJC3"/>
<dbReference type="InterPro" id="IPR039018">
    <property type="entry name" value="VapC20-like"/>
</dbReference>
<dbReference type="SUPFAM" id="SSF88723">
    <property type="entry name" value="PIN domain-like"/>
    <property type="match status" value="1"/>
</dbReference>
<dbReference type="InterPro" id="IPR029060">
    <property type="entry name" value="PIN-like_dom_sf"/>
</dbReference>
<feature type="domain" description="PIN" evidence="1">
    <location>
        <begin position="14"/>
        <end position="141"/>
    </location>
</feature>
<dbReference type="Proteomes" id="UP000010483">
    <property type="component" value="Chromosome"/>
</dbReference>
<dbReference type="Pfam" id="PF01850">
    <property type="entry name" value="PIN"/>
    <property type="match status" value="1"/>
</dbReference>
<dbReference type="PANTHER" id="PTHR42188:SF1">
    <property type="entry name" value="23S RRNA-SPECIFIC ENDONUCLEASE VAPC20"/>
    <property type="match status" value="1"/>
</dbReference>
<organism evidence="2 3">
    <name type="scientific">Cyanobacterium stanieri (strain ATCC 29140 / PCC 7202)</name>
    <dbReference type="NCBI Taxonomy" id="292563"/>
    <lineage>
        <taxon>Bacteria</taxon>
        <taxon>Bacillati</taxon>
        <taxon>Cyanobacteriota</taxon>
        <taxon>Cyanophyceae</taxon>
        <taxon>Oscillatoriophycideae</taxon>
        <taxon>Chroococcales</taxon>
        <taxon>Geminocystaceae</taxon>
        <taxon>Cyanobacterium</taxon>
    </lineage>
</organism>
<evidence type="ECO:0000313" key="3">
    <source>
        <dbReference type="Proteomes" id="UP000010483"/>
    </source>
</evidence>
<proteinExistence type="predicted"/>
<dbReference type="BioCyc" id="CSTA292563:G1353-1097-MONOMER"/>
<protein>
    <recommendedName>
        <fullName evidence="1">PIN domain-containing protein</fullName>
    </recommendedName>
</protein>
<sequence>MWSLLINAMQISNIFVDTSGWGNLLDSSQNYHQDAVKIYRQIIQNKKKLITTNYIISELSVLLSSPLHIPRVKIIEFINSLKISNHVNIIHVDEYIDSLAWDFFKNRPDKNWSLVYCSSFILMREKRLTQALTNDRHFEQAGLIRLLKK</sequence>
<evidence type="ECO:0000259" key="1">
    <source>
        <dbReference type="Pfam" id="PF01850"/>
    </source>
</evidence>
<accession>K9YJC3</accession>
<dbReference type="STRING" id="292563.Cyast_1087"/>
<evidence type="ECO:0000313" key="2">
    <source>
        <dbReference type="EMBL" id="AFZ47056.1"/>
    </source>
</evidence>
<dbReference type="EMBL" id="CP003940">
    <property type="protein sequence ID" value="AFZ47056.1"/>
    <property type="molecule type" value="Genomic_DNA"/>
</dbReference>
<dbReference type="eggNOG" id="COG2402">
    <property type="taxonomic scope" value="Bacteria"/>
</dbReference>
<dbReference type="HOGENOM" id="CLU_136715_1_1_3"/>
<dbReference type="GO" id="GO:0016075">
    <property type="term" value="P:rRNA catabolic process"/>
    <property type="evidence" value="ECO:0007669"/>
    <property type="project" value="TreeGrafter"/>
</dbReference>
<name>K9YJC3_CYASC</name>
<gene>
    <name evidence="2" type="ordered locus">Cyast_1087</name>
</gene>
<dbReference type="InterPro" id="IPR002716">
    <property type="entry name" value="PIN_dom"/>
</dbReference>
<dbReference type="Gene3D" id="3.40.50.1010">
    <property type="entry name" value="5'-nuclease"/>
    <property type="match status" value="1"/>
</dbReference>
<dbReference type="GO" id="GO:0004521">
    <property type="term" value="F:RNA endonuclease activity"/>
    <property type="evidence" value="ECO:0007669"/>
    <property type="project" value="InterPro"/>
</dbReference>
<dbReference type="PANTHER" id="PTHR42188">
    <property type="entry name" value="23S RRNA-SPECIFIC ENDONUCLEASE VAPC20"/>
    <property type="match status" value="1"/>
</dbReference>